<feature type="region of interest" description="Disordered" evidence="3">
    <location>
        <begin position="94"/>
        <end position="230"/>
    </location>
</feature>
<name>A0A8H5CQ22_9AGAR</name>
<feature type="compositionally biased region" description="Basic and acidic residues" evidence="3">
    <location>
        <begin position="200"/>
        <end position="214"/>
    </location>
</feature>
<evidence type="ECO:0000256" key="3">
    <source>
        <dbReference type="SAM" id="MobiDB-lite"/>
    </source>
</evidence>
<feature type="compositionally biased region" description="Low complexity" evidence="3">
    <location>
        <begin position="650"/>
        <end position="660"/>
    </location>
</feature>
<feature type="domain" description="CCHC-type" evidence="4">
    <location>
        <begin position="619"/>
        <end position="633"/>
    </location>
</feature>
<dbReference type="AlphaFoldDB" id="A0A8H5CQ22"/>
<organism evidence="5 6">
    <name type="scientific">Leucocoprinus leucothites</name>
    <dbReference type="NCBI Taxonomy" id="201217"/>
    <lineage>
        <taxon>Eukaryota</taxon>
        <taxon>Fungi</taxon>
        <taxon>Dikarya</taxon>
        <taxon>Basidiomycota</taxon>
        <taxon>Agaricomycotina</taxon>
        <taxon>Agaricomycetes</taxon>
        <taxon>Agaricomycetidae</taxon>
        <taxon>Agaricales</taxon>
        <taxon>Agaricineae</taxon>
        <taxon>Agaricaceae</taxon>
        <taxon>Leucocoprinus</taxon>
    </lineage>
</organism>
<dbReference type="GO" id="GO:0003676">
    <property type="term" value="F:nucleic acid binding"/>
    <property type="evidence" value="ECO:0007669"/>
    <property type="project" value="InterPro"/>
</dbReference>
<dbReference type="InterPro" id="IPR036875">
    <property type="entry name" value="Znf_CCHC_sf"/>
</dbReference>
<feature type="region of interest" description="Disordered" evidence="3">
    <location>
        <begin position="643"/>
        <end position="699"/>
    </location>
</feature>
<dbReference type="InterPro" id="IPR005162">
    <property type="entry name" value="Retrotrans_gag_dom"/>
</dbReference>
<feature type="compositionally biased region" description="Basic residues" evidence="3">
    <location>
        <begin position="497"/>
        <end position="506"/>
    </location>
</feature>
<evidence type="ECO:0000313" key="6">
    <source>
        <dbReference type="Proteomes" id="UP000559027"/>
    </source>
</evidence>
<reference evidence="5 6" key="1">
    <citation type="journal article" date="2020" name="ISME J.">
        <title>Uncovering the hidden diversity of litter-decomposition mechanisms in mushroom-forming fungi.</title>
        <authorList>
            <person name="Floudas D."/>
            <person name="Bentzer J."/>
            <person name="Ahren D."/>
            <person name="Johansson T."/>
            <person name="Persson P."/>
            <person name="Tunlid A."/>
        </authorList>
    </citation>
    <scope>NUCLEOTIDE SEQUENCE [LARGE SCALE GENOMIC DNA]</scope>
    <source>
        <strain evidence="5 6">CBS 146.42</strain>
    </source>
</reference>
<feature type="region of interest" description="Disordered" evidence="3">
    <location>
        <begin position="555"/>
        <end position="591"/>
    </location>
</feature>
<dbReference type="InterPro" id="IPR032567">
    <property type="entry name" value="RTL1-rel"/>
</dbReference>
<dbReference type="Proteomes" id="UP000559027">
    <property type="component" value="Unassembled WGS sequence"/>
</dbReference>
<sequence>MDPAEFARQVEIFARREFPEESYSTYYSETRRTRFYRSKGSGRFYYIKEHEGKVAYIPIKKEQEGVLEAEYAELGHKQLHRTVKQQIEKGAGLEELRDVTQEQYTEKAGRRQTPFPETPAESSRTIEPEPVLDITPRTEDIPQDNHSEPRVNTPSSEESEFDEEDEEEDEEGTDSGERSQQESEGNRTEEEAEALTRAIDNLKLKSPEKPRLDRPPSYSSSPALGHSPRFLSPITNPIPFSFTNSPTGIASTSTLLTTNPNITTASTTITVPLTPKQKGKQRQLSPTQEVLQIGEAPHCHHQIHKEDHQILIQTPRQTQWHNLKQDSSLSTQNPTGLMATQATTDHGWQKSNSTSTHMVSQMTNQESTTPLDYLMELPSYGNRITDLFKNVLEQSFTPTQQSFEAERELRYYRQQNKYIEEYIANFSVLASRAGLTDSTSLRSYFAEGLDNDVRFEAIRADPQTLAEWKTAARQAYKVVQEQRRYCIGNSNPGSSNRPRKTKKNSRQHGSQPRYNDVYSQPLSRPRRSEWDMDIDRISRGIYRLSIKDDREADNGGIYELGAEDDDNPEEEESEGEDINQTYNEGPSNTDRDVYGSLYSHIINNVLTDKQRIALKRGECFFCHKKGHFTKSCPARKVWFKSRGKTNMGLKQTQKSQSKPKQGNHRPFKPKRKDPDAMVYEIEQASDEDDPFQEYSNENF</sequence>
<keyword evidence="2" id="KW-0863">Zinc-finger</keyword>
<keyword evidence="6" id="KW-1185">Reference proteome</keyword>
<dbReference type="InterPro" id="IPR001878">
    <property type="entry name" value="Znf_CCHC"/>
</dbReference>
<evidence type="ECO:0000259" key="4">
    <source>
        <dbReference type="PROSITE" id="PS50158"/>
    </source>
</evidence>
<feature type="compositionally biased region" description="Basic and acidic residues" evidence="3">
    <location>
        <begin position="94"/>
        <end position="109"/>
    </location>
</feature>
<evidence type="ECO:0000256" key="1">
    <source>
        <dbReference type="ARBA" id="ARBA00022664"/>
    </source>
</evidence>
<dbReference type="Pfam" id="PF03732">
    <property type="entry name" value="Retrotrans_gag"/>
    <property type="match status" value="1"/>
</dbReference>
<feature type="compositionally biased region" description="Polar residues" evidence="3">
    <location>
        <begin position="578"/>
        <end position="588"/>
    </location>
</feature>
<keyword evidence="2" id="KW-0862">Zinc</keyword>
<proteinExistence type="predicted"/>
<dbReference type="OrthoDB" id="695705at2759"/>
<dbReference type="Gene3D" id="4.10.60.10">
    <property type="entry name" value="Zinc finger, CCHC-type"/>
    <property type="match status" value="1"/>
</dbReference>
<comment type="caution">
    <text evidence="5">The sequence shown here is derived from an EMBL/GenBank/DDBJ whole genome shotgun (WGS) entry which is preliminary data.</text>
</comment>
<dbReference type="EMBL" id="JAACJO010000053">
    <property type="protein sequence ID" value="KAF5344971.1"/>
    <property type="molecule type" value="Genomic_DNA"/>
</dbReference>
<keyword evidence="2" id="KW-0479">Metal-binding</keyword>
<feature type="region of interest" description="Disordered" evidence="3">
    <location>
        <begin position="487"/>
        <end position="525"/>
    </location>
</feature>
<dbReference type="PANTHER" id="PTHR15503">
    <property type="entry name" value="LDOC1 RELATED"/>
    <property type="match status" value="1"/>
</dbReference>
<keyword evidence="1" id="KW-0507">mRNA processing</keyword>
<feature type="compositionally biased region" description="Acidic residues" evidence="3">
    <location>
        <begin position="157"/>
        <end position="174"/>
    </location>
</feature>
<dbReference type="GO" id="GO:0006397">
    <property type="term" value="P:mRNA processing"/>
    <property type="evidence" value="ECO:0007669"/>
    <property type="project" value="UniProtKB-KW"/>
</dbReference>
<feature type="compositionally biased region" description="Polar residues" evidence="3">
    <location>
        <begin position="507"/>
        <end position="522"/>
    </location>
</feature>
<feature type="compositionally biased region" description="Basic and acidic residues" evidence="3">
    <location>
        <begin position="136"/>
        <end position="149"/>
    </location>
</feature>
<feature type="compositionally biased region" description="Basic residues" evidence="3">
    <location>
        <begin position="661"/>
        <end position="671"/>
    </location>
</feature>
<protein>
    <recommendedName>
        <fullName evidence="4">CCHC-type domain-containing protein</fullName>
    </recommendedName>
</protein>
<accession>A0A8H5CQ22</accession>
<dbReference type="GO" id="GO:0008270">
    <property type="term" value="F:zinc ion binding"/>
    <property type="evidence" value="ECO:0007669"/>
    <property type="project" value="UniProtKB-KW"/>
</dbReference>
<evidence type="ECO:0000313" key="5">
    <source>
        <dbReference type="EMBL" id="KAF5344971.1"/>
    </source>
</evidence>
<feature type="compositionally biased region" description="Basic and acidic residues" evidence="3">
    <location>
        <begin position="175"/>
        <end position="189"/>
    </location>
</feature>
<feature type="compositionally biased region" description="Acidic residues" evidence="3">
    <location>
        <begin position="561"/>
        <end position="577"/>
    </location>
</feature>
<evidence type="ECO:0000256" key="2">
    <source>
        <dbReference type="PROSITE-ProRule" id="PRU00047"/>
    </source>
</evidence>
<dbReference type="PROSITE" id="PS50158">
    <property type="entry name" value="ZF_CCHC"/>
    <property type="match status" value="1"/>
</dbReference>
<dbReference type="PANTHER" id="PTHR15503:SF22">
    <property type="entry name" value="TRANSPOSON TY3-I GAG POLYPROTEIN"/>
    <property type="match status" value="1"/>
</dbReference>
<dbReference type="SUPFAM" id="SSF57756">
    <property type="entry name" value="Retrovirus zinc finger-like domains"/>
    <property type="match status" value="1"/>
</dbReference>
<gene>
    <name evidence="5" type="ORF">D9756_011517</name>
</gene>